<dbReference type="AlphaFoldDB" id="A0ABD1ZA31"/>
<comment type="caution">
    <text evidence="5">The sequence shown here is derived from an EMBL/GenBank/DDBJ whole genome shotgun (WGS) entry which is preliminary data.</text>
</comment>
<proteinExistence type="inferred from homology"/>
<name>A0ABD1ZA31_9MARC</name>
<reference evidence="5 6" key="1">
    <citation type="submission" date="2024-09" db="EMBL/GenBank/DDBJ databases">
        <title>Chromosome-scale assembly of Riccia fluitans.</title>
        <authorList>
            <person name="Paukszto L."/>
            <person name="Sawicki J."/>
            <person name="Karawczyk K."/>
            <person name="Piernik-Szablinska J."/>
            <person name="Szczecinska M."/>
            <person name="Mazdziarz M."/>
        </authorList>
    </citation>
    <scope>NUCLEOTIDE SEQUENCE [LARGE SCALE GENOMIC DNA]</scope>
    <source>
        <strain evidence="5">Rf_01</strain>
        <tissue evidence="5">Aerial parts of the thallus</tissue>
    </source>
</reference>
<comment type="similarity">
    <text evidence="1">Belongs to the TTC38 family.</text>
</comment>
<dbReference type="SUPFAM" id="SSF48452">
    <property type="entry name" value="TPR-like"/>
    <property type="match status" value="1"/>
</dbReference>
<evidence type="ECO:0000256" key="2">
    <source>
        <dbReference type="ARBA" id="ARBA00019992"/>
    </source>
</evidence>
<gene>
    <name evidence="5" type="ORF">R1flu_011124</name>
</gene>
<dbReference type="EMBL" id="JBHFFA010000002">
    <property type="protein sequence ID" value="KAL2643537.1"/>
    <property type="molecule type" value="Genomic_DNA"/>
</dbReference>
<dbReference type="Proteomes" id="UP001605036">
    <property type="component" value="Unassembled WGS sequence"/>
</dbReference>
<evidence type="ECO:0000256" key="1">
    <source>
        <dbReference type="ARBA" id="ARBA00005857"/>
    </source>
</evidence>
<dbReference type="InterPro" id="IPR011990">
    <property type="entry name" value="TPR-like_helical_dom_sf"/>
</dbReference>
<keyword evidence="3" id="KW-0677">Repeat</keyword>
<dbReference type="Gene3D" id="1.25.40.10">
    <property type="entry name" value="Tetratricopeptide repeat domain"/>
    <property type="match status" value="1"/>
</dbReference>
<dbReference type="PANTHER" id="PTHR16263">
    <property type="entry name" value="TETRATRICOPEPTIDE REPEAT PROTEIN 38"/>
    <property type="match status" value="1"/>
</dbReference>
<evidence type="ECO:0000256" key="4">
    <source>
        <dbReference type="ARBA" id="ARBA00022803"/>
    </source>
</evidence>
<sequence>MDPRSVQTASPARVFKSDLWGHDVRTSSDDCITFLNKYYIQVLSYGREKRVILQAADADRGCALACSLAAAFLWAPRRTQPFAPSTLEYLTAAKANLGMASSYEKLVVSALVAWMERSYEDAVAKHFEILEQYPKDLLTLKRGQTLCFTLGWSEAMLALALKALPSNLGSPYIFGMLAFALVEVGSIREAESAGRLALTIEAQDVWAQHALCHALEYQCRFKEALTLMTGFCSSWFTCCSFMREHNWWHVANCQLELGGGRALEKVLSLYDEHIWGTQQESKSPQKCINALGLLLRLETRLQRSIIDSRILQVVSALKEPAFRHQELLLHVLSVWAFSRADQFKEASEMLNNVKCRARAVEGLKQETLHCVTSLAVAMYNYGRENFVAVADALGPSFSISNMKALGASNEQLEVFDDVWCIAFVRAGRAQEVVEVAQRCTREREWSPFSSRILEEAYAKSGRSIDAHFAGSKAMALVIAAENGSDEKMTYSSLMDERDFHSGTEEWTLDKKKASFLLEELWLRRSDSL</sequence>
<keyword evidence="4" id="KW-0802">TPR repeat</keyword>
<accession>A0ABD1ZA31</accession>
<evidence type="ECO:0000313" key="6">
    <source>
        <dbReference type="Proteomes" id="UP001605036"/>
    </source>
</evidence>
<protein>
    <recommendedName>
        <fullName evidence="2">Tetratricopeptide repeat protein 38</fullName>
    </recommendedName>
</protein>
<evidence type="ECO:0000256" key="3">
    <source>
        <dbReference type="ARBA" id="ARBA00022737"/>
    </source>
</evidence>
<dbReference type="InterPro" id="IPR033891">
    <property type="entry name" value="TTC38"/>
</dbReference>
<evidence type="ECO:0000313" key="5">
    <source>
        <dbReference type="EMBL" id="KAL2643537.1"/>
    </source>
</evidence>
<dbReference type="PANTHER" id="PTHR16263:SF4">
    <property type="entry name" value="TETRATRICOPEPTIDE REPEAT PROTEIN 38"/>
    <property type="match status" value="1"/>
</dbReference>
<organism evidence="5 6">
    <name type="scientific">Riccia fluitans</name>
    <dbReference type="NCBI Taxonomy" id="41844"/>
    <lineage>
        <taxon>Eukaryota</taxon>
        <taxon>Viridiplantae</taxon>
        <taxon>Streptophyta</taxon>
        <taxon>Embryophyta</taxon>
        <taxon>Marchantiophyta</taxon>
        <taxon>Marchantiopsida</taxon>
        <taxon>Marchantiidae</taxon>
        <taxon>Marchantiales</taxon>
        <taxon>Ricciaceae</taxon>
        <taxon>Riccia</taxon>
    </lineage>
</organism>
<keyword evidence="6" id="KW-1185">Reference proteome</keyword>